<sequence>MPTSPKTRVLIVGGGLGGLVLAILLQRAGIDYLVLEQSVLIRPLGSVIALSPLVLPLMEQLGLLDEIKRVSKPLGKITVLRDDLSVVGIIVANSKHMDYQLRYGHYGQCITRPDLYNILLSKIPKERIHLGKRFVNSQNIIDPATRICHLVQVRCSDGSLYLADVLVGADGASSAVRQSLFRRIKEEHGNGIGGHGHGRKPLPKQDQEEQRYKQVALVGVTGPLNLKRYPDLGETFSQFKVVLNRHSPYMSWFMPVVGNRYSWLVTRTLEKPTLIHSDNSKESEWGPDATDEMSKAIRHLKGPDEGGQGTVGDLIDATDRQLISKVMLEERVFKTWYGGRTVLLGDACHKSVPFTGKGASESMLDAVALASLLHDNMPQSTIANSTAPSITTGTSSPAPPTAPSISTSNRHRADSMRSSSLSSTTTTSTAIIWTVEDLHRKVFKPYYQARLPVVQEVVDSSSSFGALLVKDGWVAELKRKCVFAIQDSWMGRSLVDRAHAHRIQVTFLKLAPDRGSVPPSQSQVVVALKKVDGGGGGGGVGGRRSVEEEEEEDRYQDMDSPEGRRRLDMQLLQLQQEQQMKQQQLQPRLNQHQEADQQGEQEESNQQYQQIYNRHSDGVHHQYSTTQDKGHAQVDEFMTGQSSTIVL</sequence>
<evidence type="ECO:0000259" key="7">
    <source>
        <dbReference type="Pfam" id="PF01494"/>
    </source>
</evidence>
<proteinExistence type="inferred from homology"/>
<feature type="region of interest" description="Disordered" evidence="5">
    <location>
        <begin position="380"/>
        <end position="422"/>
    </location>
</feature>
<keyword evidence="9" id="KW-1185">Reference proteome</keyword>
<dbReference type="GO" id="GO:0004497">
    <property type="term" value="F:monooxygenase activity"/>
    <property type="evidence" value="ECO:0007669"/>
    <property type="project" value="InterPro"/>
</dbReference>
<keyword evidence="6" id="KW-0812">Transmembrane</keyword>
<feature type="compositionally biased region" description="Low complexity" evidence="5">
    <location>
        <begin position="570"/>
        <end position="592"/>
    </location>
</feature>
<evidence type="ECO:0000256" key="4">
    <source>
        <dbReference type="ARBA" id="ARBA00023002"/>
    </source>
</evidence>
<organism evidence="8 9">
    <name type="scientific">Linnemannia elongata AG-77</name>
    <dbReference type="NCBI Taxonomy" id="1314771"/>
    <lineage>
        <taxon>Eukaryota</taxon>
        <taxon>Fungi</taxon>
        <taxon>Fungi incertae sedis</taxon>
        <taxon>Mucoromycota</taxon>
        <taxon>Mortierellomycotina</taxon>
        <taxon>Mortierellomycetes</taxon>
        <taxon>Mortierellales</taxon>
        <taxon>Mortierellaceae</taxon>
        <taxon>Linnemannia</taxon>
    </lineage>
</organism>
<dbReference type="STRING" id="1314771.A0A197KG00"/>
<dbReference type="InterPro" id="IPR036188">
    <property type="entry name" value="FAD/NAD-bd_sf"/>
</dbReference>
<evidence type="ECO:0000256" key="6">
    <source>
        <dbReference type="SAM" id="Phobius"/>
    </source>
</evidence>
<dbReference type="Gene3D" id="3.50.50.60">
    <property type="entry name" value="FAD/NAD(P)-binding domain"/>
    <property type="match status" value="1"/>
</dbReference>
<dbReference type="PANTHER" id="PTHR47356:SF2">
    <property type="entry name" value="FAD-BINDING DOMAIN-CONTAINING PROTEIN-RELATED"/>
    <property type="match status" value="1"/>
</dbReference>
<evidence type="ECO:0000256" key="5">
    <source>
        <dbReference type="SAM" id="MobiDB-lite"/>
    </source>
</evidence>
<keyword evidence="6" id="KW-1133">Transmembrane helix</keyword>
<dbReference type="Proteomes" id="UP000078512">
    <property type="component" value="Unassembled WGS sequence"/>
</dbReference>
<feature type="transmembrane region" description="Helical" evidence="6">
    <location>
        <begin position="9"/>
        <end position="28"/>
    </location>
</feature>
<dbReference type="PANTHER" id="PTHR47356">
    <property type="entry name" value="FAD-DEPENDENT MONOOXYGENASE ASQG-RELATED"/>
    <property type="match status" value="1"/>
</dbReference>
<evidence type="ECO:0000313" key="8">
    <source>
        <dbReference type="EMBL" id="OAQ36083.1"/>
    </source>
</evidence>
<evidence type="ECO:0000256" key="1">
    <source>
        <dbReference type="ARBA" id="ARBA00007992"/>
    </source>
</evidence>
<protein>
    <submittedName>
        <fullName evidence="8">FAD/NAD(P)-binding domain-containing protein</fullName>
    </submittedName>
</protein>
<dbReference type="AlphaFoldDB" id="A0A197KG00"/>
<evidence type="ECO:0000256" key="2">
    <source>
        <dbReference type="ARBA" id="ARBA00022630"/>
    </source>
</evidence>
<reference evidence="8 9" key="1">
    <citation type="submission" date="2016-05" db="EMBL/GenBank/DDBJ databases">
        <title>Genome sequencing reveals origins of a unique bacterial endosymbiosis in the earliest lineages of terrestrial Fungi.</title>
        <authorList>
            <consortium name="DOE Joint Genome Institute"/>
            <person name="Uehling J."/>
            <person name="Gryganskyi A."/>
            <person name="Hameed K."/>
            <person name="Tschaplinski T."/>
            <person name="Misztal P."/>
            <person name="Wu S."/>
            <person name="Desiro A."/>
            <person name="Vande Pol N."/>
            <person name="Du Z.-Y."/>
            <person name="Zienkiewicz A."/>
            <person name="Zienkiewicz K."/>
            <person name="Morin E."/>
            <person name="Tisserant E."/>
            <person name="Splivallo R."/>
            <person name="Hainaut M."/>
            <person name="Henrissat B."/>
            <person name="Ohm R."/>
            <person name="Kuo A."/>
            <person name="Yan J."/>
            <person name="Lipzen A."/>
            <person name="Nolan M."/>
            <person name="Labutti K."/>
            <person name="Barry K."/>
            <person name="Goldstein A."/>
            <person name="Labbe J."/>
            <person name="Schadt C."/>
            <person name="Tuskan G."/>
            <person name="Grigoriev I."/>
            <person name="Martin F."/>
            <person name="Vilgalys R."/>
            <person name="Bonito G."/>
        </authorList>
    </citation>
    <scope>NUCLEOTIDE SEQUENCE [LARGE SCALE GENOMIC DNA]</scope>
    <source>
        <strain evidence="8 9">AG-77</strain>
    </source>
</reference>
<gene>
    <name evidence="8" type="ORF">K457DRAFT_132069</name>
</gene>
<dbReference type="Pfam" id="PF01494">
    <property type="entry name" value="FAD_binding_3"/>
    <property type="match status" value="2"/>
</dbReference>
<accession>A0A197KG00</accession>
<comment type="similarity">
    <text evidence="1">Belongs to the paxM FAD-dependent monooxygenase family.</text>
</comment>
<keyword evidence="2" id="KW-0285">Flavoprotein</keyword>
<dbReference type="EMBL" id="KV442012">
    <property type="protein sequence ID" value="OAQ36083.1"/>
    <property type="molecule type" value="Genomic_DNA"/>
</dbReference>
<evidence type="ECO:0000313" key="9">
    <source>
        <dbReference type="Proteomes" id="UP000078512"/>
    </source>
</evidence>
<dbReference type="InterPro" id="IPR050562">
    <property type="entry name" value="FAD_mOase_fung"/>
</dbReference>
<feature type="domain" description="FAD-binding" evidence="7">
    <location>
        <begin position="6"/>
        <end position="187"/>
    </location>
</feature>
<feature type="region of interest" description="Disordered" evidence="5">
    <location>
        <begin position="534"/>
        <end position="607"/>
    </location>
</feature>
<keyword evidence="4" id="KW-0560">Oxidoreductase</keyword>
<dbReference type="PRINTS" id="PR00420">
    <property type="entry name" value="RNGMNOXGNASE"/>
</dbReference>
<dbReference type="InterPro" id="IPR002938">
    <property type="entry name" value="FAD-bd"/>
</dbReference>
<keyword evidence="6" id="KW-0472">Membrane</keyword>
<evidence type="ECO:0000256" key="3">
    <source>
        <dbReference type="ARBA" id="ARBA00022827"/>
    </source>
</evidence>
<feature type="region of interest" description="Disordered" evidence="5">
    <location>
        <begin position="188"/>
        <end position="208"/>
    </location>
</feature>
<dbReference type="OrthoDB" id="655030at2759"/>
<dbReference type="SUPFAM" id="SSF51905">
    <property type="entry name" value="FAD/NAD(P)-binding domain"/>
    <property type="match status" value="1"/>
</dbReference>
<name>A0A197KG00_9FUNG</name>
<feature type="compositionally biased region" description="Basic and acidic residues" evidence="5">
    <location>
        <begin position="555"/>
        <end position="568"/>
    </location>
</feature>
<feature type="domain" description="FAD-binding" evidence="7">
    <location>
        <begin position="321"/>
        <end position="373"/>
    </location>
</feature>
<feature type="compositionally biased region" description="Low complexity" evidence="5">
    <location>
        <begin position="385"/>
        <end position="396"/>
    </location>
</feature>
<keyword evidence="3" id="KW-0274">FAD</keyword>
<dbReference type="GO" id="GO:0071949">
    <property type="term" value="F:FAD binding"/>
    <property type="evidence" value="ECO:0007669"/>
    <property type="project" value="InterPro"/>
</dbReference>